<feature type="region of interest" description="Disordered" evidence="2">
    <location>
        <begin position="284"/>
        <end position="303"/>
    </location>
</feature>
<keyword evidence="5" id="KW-1185">Reference proteome</keyword>
<evidence type="ECO:0000259" key="3">
    <source>
        <dbReference type="PROSITE" id="PS50076"/>
    </source>
</evidence>
<sequence length="303" mass="35382">MINGKNYYQILGVPEDALLKEVQSAWRRLAKENHEDVVPEWERQAAKERMIVINEAYAVLSDENKRADYDNGHMLNGGSKIELVRSRVRRAKEIIQKPCSLITVEDIKMIESIIDYLERKNQEACFAKMSDLLLEQPSMAKYTVSLAFDEQLLNVETQLLDTLLEKASYVITFEKVYLYGEDIIGVTGKENKERNYNQLARILFHRQDLAKYFVYPAFQEQVSGCESSLLRTLLRVAPEVLTQEDFDNYVNSVNDIRWHIHHNLRSYNEQAIDWILRARPNLKRKPEKKKSKKELPFPLRSGS</sequence>
<organism evidence="4 5">
    <name type="scientific">Candidatus Nitronereus thalassa</name>
    <dbReference type="NCBI Taxonomy" id="3020898"/>
    <lineage>
        <taxon>Bacteria</taxon>
        <taxon>Pseudomonadati</taxon>
        <taxon>Nitrospirota</taxon>
        <taxon>Nitrospiria</taxon>
        <taxon>Nitrospirales</taxon>
        <taxon>Nitrospiraceae</taxon>
        <taxon>Candidatus Nitronereus</taxon>
    </lineage>
</organism>
<reference evidence="4 5" key="1">
    <citation type="journal article" date="2023" name="ISME J.">
        <title>Cultivation and genomic characterization of novel and ubiquitous marine nitrite-oxidizing bacteria from the Nitrospirales.</title>
        <authorList>
            <person name="Mueller A.J."/>
            <person name="Daebeler A."/>
            <person name="Herbold C.W."/>
            <person name="Kirkegaard R.H."/>
            <person name="Daims H."/>
        </authorList>
    </citation>
    <scope>NUCLEOTIDE SEQUENCE [LARGE SCALE GENOMIC DNA]</scope>
    <source>
        <strain evidence="4 5">EB</strain>
    </source>
</reference>
<dbReference type="SUPFAM" id="SSF46565">
    <property type="entry name" value="Chaperone J-domain"/>
    <property type="match status" value="1"/>
</dbReference>
<evidence type="ECO:0000256" key="1">
    <source>
        <dbReference type="ARBA" id="ARBA00023186"/>
    </source>
</evidence>
<dbReference type="InterPro" id="IPR036869">
    <property type="entry name" value="J_dom_sf"/>
</dbReference>
<dbReference type="EMBL" id="JAQOUE010000001">
    <property type="protein sequence ID" value="MDT7041459.1"/>
    <property type="molecule type" value="Genomic_DNA"/>
</dbReference>
<evidence type="ECO:0000313" key="4">
    <source>
        <dbReference type="EMBL" id="MDT7041459.1"/>
    </source>
</evidence>
<keyword evidence="1" id="KW-0143">Chaperone</keyword>
<dbReference type="SMART" id="SM00271">
    <property type="entry name" value="DnaJ"/>
    <property type="match status" value="1"/>
</dbReference>
<proteinExistence type="predicted"/>
<evidence type="ECO:0000313" key="5">
    <source>
        <dbReference type="Proteomes" id="UP001250932"/>
    </source>
</evidence>
<accession>A0ABU3K4X7</accession>
<evidence type="ECO:0000256" key="2">
    <source>
        <dbReference type="SAM" id="MobiDB-lite"/>
    </source>
</evidence>
<protein>
    <submittedName>
        <fullName evidence="4">DnaJ domain-containing protein</fullName>
    </submittedName>
</protein>
<dbReference type="PRINTS" id="PR00625">
    <property type="entry name" value="JDOMAIN"/>
</dbReference>
<comment type="caution">
    <text evidence="4">The sequence shown here is derived from an EMBL/GenBank/DDBJ whole genome shotgun (WGS) entry which is preliminary data.</text>
</comment>
<feature type="domain" description="J" evidence="3">
    <location>
        <begin position="6"/>
        <end position="73"/>
    </location>
</feature>
<dbReference type="Proteomes" id="UP001250932">
    <property type="component" value="Unassembled WGS sequence"/>
</dbReference>
<gene>
    <name evidence="4" type="ORF">PPG34_03805</name>
</gene>
<dbReference type="PROSITE" id="PS50076">
    <property type="entry name" value="DNAJ_2"/>
    <property type="match status" value="1"/>
</dbReference>
<name>A0ABU3K4X7_9BACT</name>
<dbReference type="InterPro" id="IPR001623">
    <property type="entry name" value="DnaJ_domain"/>
</dbReference>
<dbReference type="PANTHER" id="PTHR43096:SF52">
    <property type="entry name" value="DNAJ HOMOLOG 1, MITOCHONDRIAL-RELATED"/>
    <property type="match status" value="1"/>
</dbReference>
<dbReference type="CDD" id="cd06257">
    <property type="entry name" value="DnaJ"/>
    <property type="match status" value="1"/>
</dbReference>
<dbReference type="Gene3D" id="1.10.287.110">
    <property type="entry name" value="DnaJ domain"/>
    <property type="match status" value="1"/>
</dbReference>
<dbReference type="PANTHER" id="PTHR43096">
    <property type="entry name" value="DNAJ HOMOLOG 1, MITOCHONDRIAL-RELATED"/>
    <property type="match status" value="1"/>
</dbReference>
<dbReference type="RefSeq" id="WP_313831812.1">
    <property type="nucleotide sequence ID" value="NZ_JAQOUE010000001.1"/>
</dbReference>
<dbReference type="Pfam" id="PF00226">
    <property type="entry name" value="DnaJ"/>
    <property type="match status" value="1"/>
</dbReference>